<evidence type="ECO:0000313" key="2">
    <source>
        <dbReference type="EMBL" id="PKS09804.1"/>
    </source>
</evidence>
<proteinExistence type="predicted"/>
<accession>A0A2N3NBJ1</accession>
<feature type="compositionally biased region" description="Polar residues" evidence="1">
    <location>
        <begin position="116"/>
        <end position="125"/>
    </location>
</feature>
<keyword evidence="3" id="KW-1185">Reference proteome</keyword>
<feature type="region of interest" description="Disordered" evidence="1">
    <location>
        <begin position="185"/>
        <end position="206"/>
    </location>
</feature>
<feature type="region of interest" description="Disordered" evidence="1">
    <location>
        <begin position="412"/>
        <end position="438"/>
    </location>
</feature>
<evidence type="ECO:0000313" key="3">
    <source>
        <dbReference type="Proteomes" id="UP000233524"/>
    </source>
</evidence>
<dbReference type="EMBL" id="NLAX01000010">
    <property type="protein sequence ID" value="PKS09804.1"/>
    <property type="molecule type" value="Genomic_DNA"/>
</dbReference>
<dbReference type="AlphaFoldDB" id="A0A2N3NBJ1"/>
<dbReference type="Proteomes" id="UP000233524">
    <property type="component" value="Unassembled WGS sequence"/>
</dbReference>
<dbReference type="InParanoid" id="A0A2N3NBJ1"/>
<evidence type="ECO:0000256" key="1">
    <source>
        <dbReference type="SAM" id="MobiDB-lite"/>
    </source>
</evidence>
<evidence type="ECO:0008006" key="4">
    <source>
        <dbReference type="Google" id="ProtNLM"/>
    </source>
</evidence>
<dbReference type="STRING" id="41688.A0A2N3NBJ1"/>
<feature type="compositionally biased region" description="Basic residues" evidence="1">
    <location>
        <begin position="134"/>
        <end position="148"/>
    </location>
</feature>
<reference evidence="2 3" key="1">
    <citation type="journal article" date="2017" name="G3 (Bethesda)">
        <title>First Draft Genome Sequence of the Pathogenic Fungus Lomentospora prolificans (Formerly Scedosporium prolificans).</title>
        <authorList>
            <person name="Luo R."/>
            <person name="Zimin A."/>
            <person name="Workman R."/>
            <person name="Fan Y."/>
            <person name="Pertea G."/>
            <person name="Grossman N."/>
            <person name="Wear M.P."/>
            <person name="Jia B."/>
            <person name="Miller H."/>
            <person name="Casadevall A."/>
            <person name="Timp W."/>
            <person name="Zhang S.X."/>
            <person name="Salzberg S.L."/>
        </authorList>
    </citation>
    <scope>NUCLEOTIDE SEQUENCE [LARGE SCALE GENOMIC DNA]</scope>
    <source>
        <strain evidence="2 3">JHH-5317</strain>
    </source>
</reference>
<organism evidence="2 3">
    <name type="scientific">Lomentospora prolificans</name>
    <dbReference type="NCBI Taxonomy" id="41688"/>
    <lineage>
        <taxon>Eukaryota</taxon>
        <taxon>Fungi</taxon>
        <taxon>Dikarya</taxon>
        <taxon>Ascomycota</taxon>
        <taxon>Pezizomycotina</taxon>
        <taxon>Sordariomycetes</taxon>
        <taxon>Hypocreomycetidae</taxon>
        <taxon>Microascales</taxon>
        <taxon>Microascaceae</taxon>
        <taxon>Lomentospora</taxon>
    </lineage>
</organism>
<protein>
    <recommendedName>
        <fullName evidence="4">Thymidylate kinase</fullName>
    </recommendedName>
</protein>
<name>A0A2N3NBJ1_9PEZI</name>
<feature type="region of interest" description="Disordered" evidence="1">
    <location>
        <begin position="22"/>
        <end position="50"/>
    </location>
</feature>
<dbReference type="VEuPathDB" id="FungiDB:jhhlp_004426"/>
<gene>
    <name evidence="2" type="ORF">jhhlp_004426</name>
</gene>
<dbReference type="OrthoDB" id="425602at2759"/>
<comment type="caution">
    <text evidence="2">The sequence shown here is derived from an EMBL/GenBank/DDBJ whole genome shotgun (WGS) entry which is preliminary data.</text>
</comment>
<sequence>MSTLIRQPFAPLDGARLQTLTSIKNRQNAASPPASKRKASELTEDDFENVDPSIFAKRSKGADDSFFSKDILKAPVFNLTTKPAARLAPTSPSRSLPTSPRSRTILHAKSPIGKINTSVARSSPLSAPAGRSPTRSRRSGISSSRRRTTAGSYARIDPPQFNLGVAAPFSLDAALKGTIPSYAARPSASSLSAGTPAESTTESTSFGGFELGGSEMKASWFFDIHEDTPEQEMTNLLQHGTCTLDISSDEESEQRATRERAEGRDKENIPPADDVSQTSRRAARRAAEDDMEVEKKRLALADLDAAEFYATGCDATSVIVVPGDEDEIDGAEQNVASEVGPEATPIPKVIEEKTALEVASEASPCLAVSAEFSPEIAVESLEPLPTDDVDTLMAKTEEEPCAKAAVLEPMEGTGESFELWESASAKDETETAPVAAEA</sequence>
<feature type="compositionally biased region" description="Polar residues" evidence="1">
    <location>
        <begin position="187"/>
        <end position="206"/>
    </location>
</feature>
<feature type="region of interest" description="Disordered" evidence="1">
    <location>
        <begin position="244"/>
        <end position="292"/>
    </location>
</feature>
<feature type="region of interest" description="Disordered" evidence="1">
    <location>
        <begin position="116"/>
        <end position="157"/>
    </location>
</feature>
<feature type="compositionally biased region" description="Basic and acidic residues" evidence="1">
    <location>
        <begin position="253"/>
        <end position="268"/>
    </location>
</feature>